<name>A0A4U0RYD8_9ACTN</name>
<protein>
    <submittedName>
        <fullName evidence="2">DUF3592 domain-containing protein</fullName>
    </submittedName>
</protein>
<dbReference type="OrthoDB" id="4320082at2"/>
<evidence type="ECO:0000313" key="2">
    <source>
        <dbReference type="EMBL" id="TKA00718.1"/>
    </source>
</evidence>
<dbReference type="Proteomes" id="UP000305778">
    <property type="component" value="Unassembled WGS sequence"/>
</dbReference>
<keyword evidence="1" id="KW-0812">Transmembrane</keyword>
<dbReference type="EMBL" id="SUMC01000081">
    <property type="protein sequence ID" value="TKA00718.1"/>
    <property type="molecule type" value="Genomic_DNA"/>
</dbReference>
<feature type="transmembrane region" description="Helical" evidence="1">
    <location>
        <begin position="40"/>
        <end position="60"/>
    </location>
</feature>
<accession>A0A4U0RYD8</accession>
<evidence type="ECO:0000256" key="1">
    <source>
        <dbReference type="SAM" id="Phobius"/>
    </source>
</evidence>
<reference evidence="2 3" key="1">
    <citation type="submission" date="2019-04" db="EMBL/GenBank/DDBJ databases">
        <title>Streptomyces oryziradicis sp. nov., a novel actinomycete isolated from rhizosphere soil of rice (Oryza sativa L.).</title>
        <authorList>
            <person name="Li C."/>
        </authorList>
    </citation>
    <scope>NUCLEOTIDE SEQUENCE [LARGE SCALE GENOMIC DNA]</scope>
    <source>
        <strain evidence="2 3">NEAU-C40</strain>
    </source>
</reference>
<sequence>MAPMRGRFFDSGGRAVSGGALVVDGLVGIDGLGGRRRVGIFRALLIVVMGAVFIVAGIFIHSQHQPYKGGVSATGTVSGVHISRDSKGHIGYSRVVGFTDLAGQHVSVTDTQSSSNRPATGTSVTLSYPKGHPFQARIIPGMDWGPWLLIGVGGLTSLIGVVTFCLRAITLNAAWRRRRVS</sequence>
<keyword evidence="3" id="KW-1185">Reference proteome</keyword>
<keyword evidence="1" id="KW-1133">Transmembrane helix</keyword>
<keyword evidence="1" id="KW-0472">Membrane</keyword>
<organism evidence="2 3">
    <name type="scientific">Actinacidiphila oryziradicis</name>
    <dbReference type="NCBI Taxonomy" id="2571141"/>
    <lineage>
        <taxon>Bacteria</taxon>
        <taxon>Bacillati</taxon>
        <taxon>Actinomycetota</taxon>
        <taxon>Actinomycetes</taxon>
        <taxon>Kitasatosporales</taxon>
        <taxon>Streptomycetaceae</taxon>
        <taxon>Actinacidiphila</taxon>
    </lineage>
</organism>
<proteinExistence type="predicted"/>
<comment type="caution">
    <text evidence="2">The sequence shown here is derived from an EMBL/GenBank/DDBJ whole genome shotgun (WGS) entry which is preliminary data.</text>
</comment>
<feature type="transmembrane region" description="Helical" evidence="1">
    <location>
        <begin position="147"/>
        <end position="169"/>
    </location>
</feature>
<dbReference type="AlphaFoldDB" id="A0A4U0RYD8"/>
<gene>
    <name evidence="2" type="ORF">FCI23_42070</name>
</gene>
<evidence type="ECO:0000313" key="3">
    <source>
        <dbReference type="Proteomes" id="UP000305778"/>
    </source>
</evidence>